<evidence type="ECO:0000256" key="20">
    <source>
        <dbReference type="SAM" id="Phobius"/>
    </source>
</evidence>
<keyword evidence="9 19" id="KW-0547">Nucleotide-binding</keyword>
<keyword evidence="6 20" id="KW-0812">Transmembrane</keyword>
<evidence type="ECO:0000256" key="15">
    <source>
        <dbReference type="ARBA" id="ARBA00023170"/>
    </source>
</evidence>
<dbReference type="Gene3D" id="2.90.10.10">
    <property type="entry name" value="Bulb-type lectin domain"/>
    <property type="match status" value="1"/>
</dbReference>
<dbReference type="GO" id="GO:0004674">
    <property type="term" value="F:protein serine/threonine kinase activity"/>
    <property type="evidence" value="ECO:0007669"/>
    <property type="project" value="UniProtKB-KW"/>
</dbReference>
<keyword evidence="25" id="KW-1185">Reference proteome</keyword>
<evidence type="ECO:0000256" key="19">
    <source>
        <dbReference type="PIRNR" id="PIRNR000641"/>
    </source>
</evidence>
<evidence type="ECO:0000256" key="13">
    <source>
        <dbReference type="ARBA" id="ARBA00023136"/>
    </source>
</evidence>
<dbReference type="CDD" id="cd01098">
    <property type="entry name" value="PAN_AP_plant"/>
    <property type="match status" value="1"/>
</dbReference>
<reference evidence="25" key="1">
    <citation type="submission" date="2016-06" db="EMBL/GenBank/DDBJ databases">
        <title>Parallel loss of symbiosis genes in relatives of nitrogen-fixing non-legume Parasponia.</title>
        <authorList>
            <person name="Van Velzen R."/>
            <person name="Holmer R."/>
            <person name="Bu F."/>
            <person name="Rutten L."/>
            <person name="Van Zeijl A."/>
            <person name="Liu W."/>
            <person name="Santuari L."/>
            <person name="Cao Q."/>
            <person name="Sharma T."/>
            <person name="Shen D."/>
            <person name="Roswanjaya Y."/>
            <person name="Wardhani T."/>
            <person name="Kalhor M.S."/>
            <person name="Jansen J."/>
            <person name="Van den Hoogen J."/>
            <person name="Gungor B."/>
            <person name="Hartog M."/>
            <person name="Hontelez J."/>
            <person name="Verver J."/>
            <person name="Yang W.-C."/>
            <person name="Schijlen E."/>
            <person name="Repin R."/>
            <person name="Schilthuizen M."/>
            <person name="Schranz E."/>
            <person name="Heidstra R."/>
            <person name="Miyata K."/>
            <person name="Fedorova E."/>
            <person name="Kohlen W."/>
            <person name="Bisseling T."/>
            <person name="Smit S."/>
            <person name="Geurts R."/>
        </authorList>
    </citation>
    <scope>NUCLEOTIDE SEQUENCE [LARGE SCALE GENOMIC DNA]</scope>
    <source>
        <strain evidence="25">cv. RG33-2</strain>
    </source>
</reference>
<dbReference type="InterPro" id="IPR021820">
    <property type="entry name" value="S-locus_recpt_kinase_C"/>
</dbReference>
<evidence type="ECO:0000256" key="3">
    <source>
        <dbReference type="ARBA" id="ARBA00022527"/>
    </source>
</evidence>
<dbReference type="PIRSF" id="PIRSF000641">
    <property type="entry name" value="SRK"/>
    <property type="match status" value="1"/>
</dbReference>
<dbReference type="PROSITE" id="PS50948">
    <property type="entry name" value="PAN"/>
    <property type="match status" value="1"/>
</dbReference>
<evidence type="ECO:0000256" key="4">
    <source>
        <dbReference type="ARBA" id="ARBA00022553"/>
    </source>
</evidence>
<keyword evidence="15" id="KW-0675">Receptor</keyword>
<dbReference type="SMART" id="SM00220">
    <property type="entry name" value="S_TKc"/>
    <property type="match status" value="1"/>
</dbReference>
<dbReference type="OrthoDB" id="4062651at2759"/>
<keyword evidence="13 20" id="KW-0472">Membrane</keyword>
<dbReference type="Pfam" id="PF11883">
    <property type="entry name" value="DUF3403"/>
    <property type="match status" value="1"/>
</dbReference>
<comment type="catalytic activity">
    <reaction evidence="17 19">
        <text>L-threonyl-[protein] + ATP = O-phospho-L-threonyl-[protein] + ADP + H(+)</text>
        <dbReference type="Rhea" id="RHEA:46608"/>
        <dbReference type="Rhea" id="RHEA-COMP:11060"/>
        <dbReference type="Rhea" id="RHEA-COMP:11605"/>
        <dbReference type="ChEBI" id="CHEBI:15378"/>
        <dbReference type="ChEBI" id="CHEBI:30013"/>
        <dbReference type="ChEBI" id="CHEBI:30616"/>
        <dbReference type="ChEBI" id="CHEBI:61977"/>
        <dbReference type="ChEBI" id="CHEBI:456216"/>
        <dbReference type="EC" id="2.7.11.1"/>
    </reaction>
</comment>
<dbReference type="Pfam" id="PF01453">
    <property type="entry name" value="B_lectin"/>
    <property type="match status" value="1"/>
</dbReference>
<evidence type="ECO:0000256" key="16">
    <source>
        <dbReference type="ARBA" id="ARBA00023180"/>
    </source>
</evidence>
<name>A0A2P5ELI9_TREOI</name>
<dbReference type="InterPro" id="IPR000719">
    <property type="entry name" value="Prot_kinase_dom"/>
</dbReference>
<dbReference type="InterPro" id="IPR001480">
    <property type="entry name" value="Bulb-type_lectin_dom"/>
</dbReference>
<evidence type="ECO:0000313" key="24">
    <source>
        <dbReference type="EMBL" id="PON86400.1"/>
    </source>
</evidence>
<evidence type="ECO:0000256" key="18">
    <source>
        <dbReference type="ARBA" id="ARBA00048679"/>
    </source>
</evidence>
<dbReference type="PANTHER" id="PTHR27002:SF926">
    <property type="entry name" value="OS07G0535800 PROTEIN"/>
    <property type="match status" value="1"/>
</dbReference>
<dbReference type="Proteomes" id="UP000237000">
    <property type="component" value="Unassembled WGS sequence"/>
</dbReference>
<evidence type="ECO:0000256" key="8">
    <source>
        <dbReference type="ARBA" id="ARBA00022734"/>
    </source>
</evidence>
<dbReference type="AlphaFoldDB" id="A0A2P5ELI9"/>
<dbReference type="FunCoup" id="A0A2P5ELI9">
    <property type="interactions" value="45"/>
</dbReference>
<dbReference type="InterPro" id="IPR011009">
    <property type="entry name" value="Kinase-like_dom_sf"/>
</dbReference>
<evidence type="ECO:0000256" key="11">
    <source>
        <dbReference type="ARBA" id="ARBA00022840"/>
    </source>
</evidence>
<keyword evidence="2" id="KW-1003">Cell membrane</keyword>
<evidence type="ECO:0000259" key="22">
    <source>
        <dbReference type="PROSITE" id="PS50927"/>
    </source>
</evidence>
<feature type="domain" description="Bulb-type lectin" evidence="22">
    <location>
        <begin position="25"/>
        <end position="145"/>
    </location>
</feature>
<dbReference type="PROSITE" id="PS50927">
    <property type="entry name" value="BULB_LECTIN"/>
    <property type="match status" value="1"/>
</dbReference>
<dbReference type="InterPro" id="IPR008271">
    <property type="entry name" value="Ser/Thr_kinase_AS"/>
</dbReference>
<feature type="domain" description="Apple" evidence="23">
    <location>
        <begin position="319"/>
        <end position="404"/>
    </location>
</feature>
<dbReference type="GO" id="GO:0030246">
    <property type="term" value="F:carbohydrate binding"/>
    <property type="evidence" value="ECO:0007669"/>
    <property type="project" value="UniProtKB-KW"/>
</dbReference>
<evidence type="ECO:0000256" key="9">
    <source>
        <dbReference type="ARBA" id="ARBA00022741"/>
    </source>
</evidence>
<keyword evidence="7" id="KW-0732">Signal</keyword>
<evidence type="ECO:0000259" key="23">
    <source>
        <dbReference type="PROSITE" id="PS50948"/>
    </source>
</evidence>
<dbReference type="FunFam" id="2.90.10.10:FF:000009">
    <property type="entry name" value="Receptor-like serine/threonine-protein kinase SD1-8"/>
    <property type="match status" value="1"/>
</dbReference>
<dbReference type="Pfam" id="PF07714">
    <property type="entry name" value="PK_Tyr_Ser-Thr"/>
    <property type="match status" value="1"/>
</dbReference>
<dbReference type="InterPro" id="IPR024171">
    <property type="entry name" value="SRK-like_kinase"/>
</dbReference>
<dbReference type="InterPro" id="IPR036426">
    <property type="entry name" value="Bulb-type_lectin_dom_sf"/>
</dbReference>
<dbReference type="FunFam" id="1.10.510.10:FF:000060">
    <property type="entry name" value="G-type lectin S-receptor-like serine/threonine-protein kinase"/>
    <property type="match status" value="1"/>
</dbReference>
<dbReference type="Gene3D" id="3.30.200.20">
    <property type="entry name" value="Phosphorylase Kinase, domain 1"/>
    <property type="match status" value="1"/>
</dbReference>
<comment type="catalytic activity">
    <reaction evidence="18 19">
        <text>L-seryl-[protein] + ATP = O-phospho-L-seryl-[protein] + ADP + H(+)</text>
        <dbReference type="Rhea" id="RHEA:17989"/>
        <dbReference type="Rhea" id="RHEA-COMP:9863"/>
        <dbReference type="Rhea" id="RHEA-COMP:11604"/>
        <dbReference type="ChEBI" id="CHEBI:15378"/>
        <dbReference type="ChEBI" id="CHEBI:29999"/>
        <dbReference type="ChEBI" id="CHEBI:30616"/>
        <dbReference type="ChEBI" id="CHEBI:83421"/>
        <dbReference type="ChEBI" id="CHEBI:456216"/>
        <dbReference type="EC" id="2.7.11.1"/>
    </reaction>
</comment>
<keyword evidence="11 19" id="KW-0067">ATP-binding</keyword>
<dbReference type="GO" id="GO:0106310">
    <property type="term" value="F:protein serine kinase activity"/>
    <property type="evidence" value="ECO:0007669"/>
    <property type="project" value="RHEA"/>
</dbReference>
<dbReference type="PROSITE" id="PS50011">
    <property type="entry name" value="PROTEIN_KINASE_DOM"/>
    <property type="match status" value="1"/>
</dbReference>
<evidence type="ECO:0000256" key="5">
    <source>
        <dbReference type="ARBA" id="ARBA00022679"/>
    </source>
</evidence>
<keyword evidence="12 20" id="KW-1133">Transmembrane helix</keyword>
<dbReference type="PANTHER" id="PTHR27002">
    <property type="entry name" value="RECEPTOR-LIKE SERINE/THREONINE-PROTEIN KINASE SD1-8"/>
    <property type="match status" value="1"/>
</dbReference>
<evidence type="ECO:0000256" key="14">
    <source>
        <dbReference type="ARBA" id="ARBA00023157"/>
    </source>
</evidence>
<organism evidence="24 25">
    <name type="scientific">Trema orientale</name>
    <name type="common">Charcoal tree</name>
    <name type="synonym">Celtis orientalis</name>
    <dbReference type="NCBI Taxonomy" id="63057"/>
    <lineage>
        <taxon>Eukaryota</taxon>
        <taxon>Viridiplantae</taxon>
        <taxon>Streptophyta</taxon>
        <taxon>Embryophyta</taxon>
        <taxon>Tracheophyta</taxon>
        <taxon>Spermatophyta</taxon>
        <taxon>Magnoliopsida</taxon>
        <taxon>eudicotyledons</taxon>
        <taxon>Gunneridae</taxon>
        <taxon>Pentapetalae</taxon>
        <taxon>rosids</taxon>
        <taxon>fabids</taxon>
        <taxon>Rosales</taxon>
        <taxon>Cannabaceae</taxon>
        <taxon>Trema</taxon>
    </lineage>
</organism>
<evidence type="ECO:0000256" key="2">
    <source>
        <dbReference type="ARBA" id="ARBA00022475"/>
    </source>
</evidence>
<comment type="subcellular location">
    <subcellularLocation>
        <location evidence="1">Cell membrane</location>
        <topology evidence="1">Single-pass type I membrane protein</topology>
    </subcellularLocation>
</comment>
<dbReference type="InterPro" id="IPR003609">
    <property type="entry name" value="Pan_app"/>
</dbReference>
<sequence>MATIKGNPIFSFFFFFSSEFSYSQTDTIQQGQELKQGKQLFSASGIFRLGFVQLGPSNFSYLGIWYNTRDSENPVWVANRGDPILDGSGALGLDQYGNLKITQNAGDPITLYSAQASVNASTVLLDSGNFALRESSPDGSVSWVLWQSFDHPTDTLLPKMKLGFDRVTGLNRSLTSWRSVDSPALGSFTLGLDPIGTDKMMVIWWRGVKYWGSGTWRDGCFDSLGDEFCDDYKYNFSYVSNENESYFSYLVSKEVTIFPRLTLSPDGEIRGYGMDFMFTGVSCLGSSSDLFTGVSCLGSSSDSKPSLRFGCMEQKLPSCRGSSSRDSFESKVGAMSRDGFRFNGNENLTMVDCREKCLQNCTCVAYAYADDNNGTGCEIWTKEASFTENNLATLREIHILEFRVRMWWIWLMILVGGTGTFPLLLSSLYVMLKKCKARSNRQRMTQDLLLQELGKARKRHKDGTTSNELHMFGFESISTATKGFSAENKLGEGGFGPVYRGQFVDGQEVAIKRLSRSSGQGLVEFKNEALLIAKLQHTNLVRLLGFCIQREERILIYEYMPNKSLDFFLFDDYRKNLLTWEKRFSIIGGLAQGLVYLHKYSRLKVIHRDLKASNILLDKEMNPKISDFGMARIFGLNVSEVNTNRVVGTYGYMSPEYALNGIVSEKTDVFSFGIILLEIITGKKNNSTRYHSEEPLNLIGYAWHLWKEGRGFELLDPALVEYNEYNVTEVLNCIHIGLLCVQDHAADRPTMQDVVSMLSNDTSLLPSPKQPAFFISKILKEGVEVSVKKSDKCSVNDMTTSVMEAR</sequence>
<dbReference type="EMBL" id="JXTC01000132">
    <property type="protein sequence ID" value="PON86400.1"/>
    <property type="molecule type" value="Genomic_DNA"/>
</dbReference>
<gene>
    <name evidence="24" type="ORF">TorRG33x02_177410</name>
</gene>
<evidence type="ECO:0000256" key="1">
    <source>
        <dbReference type="ARBA" id="ARBA00004251"/>
    </source>
</evidence>
<protein>
    <recommendedName>
        <fullName evidence="19">Receptor-like serine/threonine-protein kinase</fullName>
        <ecNumber evidence="19">2.7.11.1</ecNumber>
    </recommendedName>
</protein>
<evidence type="ECO:0000256" key="10">
    <source>
        <dbReference type="ARBA" id="ARBA00022777"/>
    </source>
</evidence>
<dbReference type="Gene3D" id="1.10.510.10">
    <property type="entry name" value="Transferase(Phosphotransferase) domain 1"/>
    <property type="match status" value="1"/>
</dbReference>
<dbReference type="SMART" id="SM00108">
    <property type="entry name" value="B_lectin"/>
    <property type="match status" value="1"/>
</dbReference>
<comment type="similarity">
    <text evidence="19">Belongs to the protein kinase superfamily. Ser/Thr protein kinase family.</text>
</comment>
<keyword evidence="10 19" id="KW-0418">Kinase</keyword>
<dbReference type="FunFam" id="3.30.200.20:FF:000195">
    <property type="entry name" value="G-type lectin S-receptor-like serine/threonine-protein kinase"/>
    <property type="match status" value="1"/>
</dbReference>
<evidence type="ECO:0000256" key="6">
    <source>
        <dbReference type="ARBA" id="ARBA00022692"/>
    </source>
</evidence>
<dbReference type="SUPFAM" id="SSF56112">
    <property type="entry name" value="Protein kinase-like (PK-like)"/>
    <property type="match status" value="1"/>
</dbReference>
<dbReference type="InterPro" id="IPR001245">
    <property type="entry name" value="Ser-Thr/Tyr_kinase_cat_dom"/>
</dbReference>
<evidence type="ECO:0000256" key="7">
    <source>
        <dbReference type="ARBA" id="ARBA00022729"/>
    </source>
</evidence>
<feature type="domain" description="Protein kinase" evidence="21">
    <location>
        <begin position="484"/>
        <end position="773"/>
    </location>
</feature>
<keyword evidence="4" id="KW-0597">Phosphoprotein</keyword>
<comment type="caution">
    <text evidence="24">The sequence shown here is derived from an EMBL/GenBank/DDBJ whole genome shotgun (WGS) entry which is preliminary data.</text>
</comment>
<evidence type="ECO:0000256" key="17">
    <source>
        <dbReference type="ARBA" id="ARBA00047899"/>
    </source>
</evidence>
<dbReference type="EC" id="2.7.11.1" evidence="19"/>
<keyword evidence="3 19" id="KW-0723">Serine/threonine-protein kinase</keyword>
<dbReference type="SUPFAM" id="SSF51110">
    <property type="entry name" value="alpha-D-mannose-specific plant lectins"/>
    <property type="match status" value="1"/>
</dbReference>
<dbReference type="Pfam" id="PF08276">
    <property type="entry name" value="PAN_2"/>
    <property type="match status" value="1"/>
</dbReference>
<dbReference type="GO" id="GO:0005886">
    <property type="term" value="C:plasma membrane"/>
    <property type="evidence" value="ECO:0007669"/>
    <property type="project" value="UniProtKB-SubCell"/>
</dbReference>
<dbReference type="InParanoid" id="A0A2P5ELI9"/>
<keyword evidence="16" id="KW-0325">Glycoprotein</keyword>
<evidence type="ECO:0000313" key="25">
    <source>
        <dbReference type="Proteomes" id="UP000237000"/>
    </source>
</evidence>
<proteinExistence type="inferred from homology"/>
<dbReference type="CDD" id="cd00028">
    <property type="entry name" value="B_lectin"/>
    <property type="match status" value="1"/>
</dbReference>
<keyword evidence="5 19" id="KW-0808">Transferase</keyword>
<dbReference type="STRING" id="63057.A0A2P5ELI9"/>
<keyword evidence="14" id="KW-1015">Disulfide bond</keyword>
<feature type="transmembrane region" description="Helical" evidence="20">
    <location>
        <begin position="407"/>
        <end position="432"/>
    </location>
</feature>
<dbReference type="GO" id="GO:0005524">
    <property type="term" value="F:ATP binding"/>
    <property type="evidence" value="ECO:0007669"/>
    <property type="project" value="UniProtKB-KW"/>
</dbReference>
<evidence type="ECO:0000256" key="12">
    <source>
        <dbReference type="ARBA" id="ARBA00022989"/>
    </source>
</evidence>
<evidence type="ECO:0000259" key="21">
    <source>
        <dbReference type="PROSITE" id="PS50011"/>
    </source>
</evidence>
<dbReference type="PROSITE" id="PS00108">
    <property type="entry name" value="PROTEIN_KINASE_ST"/>
    <property type="match status" value="1"/>
</dbReference>
<keyword evidence="8" id="KW-0430">Lectin</keyword>
<dbReference type="CDD" id="cd14066">
    <property type="entry name" value="STKc_IRAK"/>
    <property type="match status" value="1"/>
</dbReference>
<accession>A0A2P5ELI9</accession>